<organism evidence="1 2">
    <name type="scientific">Mycoplasma haemofelis (strain Langford 1)</name>
    <name type="common">Haemobartonella felis</name>
    <dbReference type="NCBI Taxonomy" id="941640"/>
    <lineage>
        <taxon>Bacteria</taxon>
        <taxon>Bacillati</taxon>
        <taxon>Mycoplasmatota</taxon>
        <taxon>Mollicutes</taxon>
        <taxon>Mycoplasmataceae</taxon>
        <taxon>Mycoplasma</taxon>
    </lineage>
</organism>
<dbReference type="OrthoDB" id="9822946at2"/>
<evidence type="ECO:0000313" key="2">
    <source>
        <dbReference type="Proteomes" id="UP000008637"/>
    </source>
</evidence>
<dbReference type="Proteomes" id="UP000008637">
    <property type="component" value="Chromosome"/>
</dbReference>
<protein>
    <submittedName>
        <fullName evidence="1">Uncharacterized protein</fullName>
    </submittedName>
</protein>
<evidence type="ECO:0000313" key="1">
    <source>
        <dbReference type="EMBL" id="CBY92855.1"/>
    </source>
</evidence>
<name>E8ZI84_MYCHL</name>
<dbReference type="AlphaFoldDB" id="E8ZI84"/>
<dbReference type="KEGG" id="mha:HF1_08470"/>
<proteinExistence type="predicted"/>
<dbReference type="HOGENOM" id="CLU_098620_0_0_14"/>
<gene>
    <name evidence="1" type="ordered locus">HF1_08470</name>
</gene>
<dbReference type="EMBL" id="FR773153">
    <property type="protein sequence ID" value="CBY92855.1"/>
    <property type="molecule type" value="Genomic_DNA"/>
</dbReference>
<sequence>MGNPALAKAGIAALSAGCVGTGGYCIYKFHDSHGNHMELTTSISDLFKTSQNKVLLTNSSTSEEWNSAWVGYRDANKGKDSDEWKISGFSSKSAEDNAFQEFKDACISRYSIKVKGIEDRSYQQVKDWCTRAKKIAELLSDEEGIELIPENQADQDWKTSWNTYREAHKESSGTNYKETDTWTVTNWSQDKANDTLSTNFKSKCLEQSKKDIVNGKEDDLYKQVKNWCTRKKSPLQRG</sequence>
<keyword evidence="2" id="KW-1185">Reference proteome</keyword>
<accession>E8ZI84</accession>
<reference evidence="1 2" key="1">
    <citation type="journal article" date="2011" name="J. Bacteriol.">
        <title>Complete genome sequence of Mycoplasma haemofelis, a hemotropic mycoplasma.</title>
        <authorList>
            <person name="Barker E.N."/>
            <person name="Helps C.R."/>
            <person name="Peters I.R."/>
            <person name="Darby A.C."/>
            <person name="Radford A.D."/>
            <person name="Tasker S."/>
        </authorList>
    </citation>
    <scope>NUCLEOTIDE SEQUENCE [LARGE SCALE GENOMIC DNA]</scope>
    <source>
        <strain evidence="1 2">Langford 1</strain>
    </source>
</reference>